<evidence type="ECO:0000313" key="2">
    <source>
        <dbReference type="EMBL" id="CAF1400294.1"/>
    </source>
</evidence>
<dbReference type="AlphaFoldDB" id="A0A815L0T9"/>
<dbReference type="Proteomes" id="UP000663828">
    <property type="component" value="Unassembled WGS sequence"/>
</dbReference>
<name>A0A815L0T9_ADIRI</name>
<sequence length="126" mass="14243">MLTVLAATVDYAREKTIESLYTTTTCFVTSFENYTDCSGGVCVIMRKYEVVYNVSDGRTIESTTIESGGPGPNSVNRTAPCYYHGTKVRTVRWEWPNPRIYFAIMSVVWPLLIISTILPCVYIYKS</sequence>
<keyword evidence="1" id="KW-0812">Transmembrane</keyword>
<keyword evidence="1" id="KW-1133">Transmembrane helix</keyword>
<proteinExistence type="predicted"/>
<evidence type="ECO:0000256" key="1">
    <source>
        <dbReference type="SAM" id="Phobius"/>
    </source>
</evidence>
<gene>
    <name evidence="2" type="ORF">XAT740_LOCUS34099</name>
</gene>
<feature type="transmembrane region" description="Helical" evidence="1">
    <location>
        <begin position="100"/>
        <end position="124"/>
    </location>
</feature>
<accession>A0A815L0T9</accession>
<dbReference type="EMBL" id="CAJNOR010003304">
    <property type="protein sequence ID" value="CAF1400294.1"/>
    <property type="molecule type" value="Genomic_DNA"/>
</dbReference>
<keyword evidence="1" id="KW-0472">Membrane</keyword>
<keyword evidence="3" id="KW-1185">Reference proteome</keyword>
<organism evidence="2 3">
    <name type="scientific">Adineta ricciae</name>
    <name type="common">Rotifer</name>
    <dbReference type="NCBI Taxonomy" id="249248"/>
    <lineage>
        <taxon>Eukaryota</taxon>
        <taxon>Metazoa</taxon>
        <taxon>Spiralia</taxon>
        <taxon>Gnathifera</taxon>
        <taxon>Rotifera</taxon>
        <taxon>Eurotatoria</taxon>
        <taxon>Bdelloidea</taxon>
        <taxon>Adinetida</taxon>
        <taxon>Adinetidae</taxon>
        <taxon>Adineta</taxon>
    </lineage>
</organism>
<comment type="caution">
    <text evidence="2">The sequence shown here is derived from an EMBL/GenBank/DDBJ whole genome shotgun (WGS) entry which is preliminary data.</text>
</comment>
<reference evidence="2" key="1">
    <citation type="submission" date="2021-02" db="EMBL/GenBank/DDBJ databases">
        <authorList>
            <person name="Nowell W R."/>
        </authorList>
    </citation>
    <scope>NUCLEOTIDE SEQUENCE</scope>
</reference>
<protein>
    <submittedName>
        <fullName evidence="2">Uncharacterized protein</fullName>
    </submittedName>
</protein>
<evidence type="ECO:0000313" key="3">
    <source>
        <dbReference type="Proteomes" id="UP000663828"/>
    </source>
</evidence>